<proteinExistence type="predicted"/>
<sequence length="152" mass="15572">MRTRVLRTVVGVATVLSGLLIASPAQATDGPASARVFTEGSSGSGGLATASLDFVNRTEVTYRNVTVRDVCPGDNLPVKAYIRLVSTNGDTSSRYVGSDTNGCGSDGTNFGTVYGSAGFTVAKAGLTVCLYTSTPGEAKCVHGPVRDNPYVG</sequence>
<keyword evidence="1" id="KW-0732">Signal</keyword>
<gene>
    <name evidence="2" type="ORF">E1261_27600</name>
</gene>
<dbReference type="RefSeq" id="WP_132411507.1">
    <property type="nucleotide sequence ID" value="NZ_SMKA01000155.1"/>
</dbReference>
<dbReference type="EMBL" id="SMKA01000155">
    <property type="protein sequence ID" value="TDC23827.1"/>
    <property type="molecule type" value="Genomic_DNA"/>
</dbReference>
<evidence type="ECO:0000313" key="3">
    <source>
        <dbReference type="Proteomes" id="UP000295075"/>
    </source>
</evidence>
<evidence type="ECO:0008006" key="4">
    <source>
        <dbReference type="Google" id="ProtNLM"/>
    </source>
</evidence>
<evidence type="ECO:0000313" key="2">
    <source>
        <dbReference type="EMBL" id="TDC23827.1"/>
    </source>
</evidence>
<feature type="signal peptide" evidence="1">
    <location>
        <begin position="1"/>
        <end position="27"/>
    </location>
</feature>
<dbReference type="AlphaFoldDB" id="A0A4R4PNP5"/>
<evidence type="ECO:0000256" key="1">
    <source>
        <dbReference type="SAM" id="SignalP"/>
    </source>
</evidence>
<reference evidence="2 3" key="1">
    <citation type="submission" date="2019-03" db="EMBL/GenBank/DDBJ databases">
        <title>Draft genome sequences of novel Actinobacteria.</title>
        <authorList>
            <person name="Sahin N."/>
            <person name="Ay H."/>
            <person name="Saygin H."/>
        </authorList>
    </citation>
    <scope>NUCLEOTIDE SEQUENCE [LARGE SCALE GENOMIC DNA]</scope>
    <source>
        <strain evidence="2 3">JCM 30547</strain>
    </source>
</reference>
<protein>
    <recommendedName>
        <fullName evidence="4">Secreted protein</fullName>
    </recommendedName>
</protein>
<organism evidence="2 3">
    <name type="scientific">Kribbella albertanoniae</name>
    <dbReference type="NCBI Taxonomy" id="1266829"/>
    <lineage>
        <taxon>Bacteria</taxon>
        <taxon>Bacillati</taxon>
        <taxon>Actinomycetota</taxon>
        <taxon>Actinomycetes</taxon>
        <taxon>Propionibacteriales</taxon>
        <taxon>Kribbellaceae</taxon>
        <taxon>Kribbella</taxon>
    </lineage>
</organism>
<comment type="caution">
    <text evidence="2">The sequence shown here is derived from an EMBL/GenBank/DDBJ whole genome shotgun (WGS) entry which is preliminary data.</text>
</comment>
<feature type="chain" id="PRO_5020201397" description="Secreted protein" evidence="1">
    <location>
        <begin position="28"/>
        <end position="152"/>
    </location>
</feature>
<dbReference type="Proteomes" id="UP000295075">
    <property type="component" value="Unassembled WGS sequence"/>
</dbReference>
<name>A0A4R4PNP5_9ACTN</name>
<keyword evidence="3" id="KW-1185">Reference proteome</keyword>
<dbReference type="OrthoDB" id="3829009at2"/>
<accession>A0A4R4PNP5</accession>